<dbReference type="Pfam" id="PF10998">
    <property type="entry name" value="DUF2838"/>
    <property type="match status" value="1"/>
</dbReference>
<protein>
    <recommendedName>
        <fullName evidence="3">Glycerophosphocholine acyltransferase 1</fullName>
    </recommendedName>
</protein>
<keyword evidence="4" id="KW-0444">Lipid biosynthesis</keyword>
<comment type="caution">
    <text evidence="15">The sequence shown here is derived from an EMBL/GenBank/DDBJ whole genome shotgun (WGS) entry which is preliminary data.</text>
</comment>
<dbReference type="EMBL" id="LGRX02006588">
    <property type="protein sequence ID" value="KAK3276362.1"/>
    <property type="molecule type" value="Genomic_DNA"/>
</dbReference>
<organism evidence="15 16">
    <name type="scientific">Cymbomonas tetramitiformis</name>
    <dbReference type="NCBI Taxonomy" id="36881"/>
    <lineage>
        <taxon>Eukaryota</taxon>
        <taxon>Viridiplantae</taxon>
        <taxon>Chlorophyta</taxon>
        <taxon>Pyramimonadophyceae</taxon>
        <taxon>Pyramimonadales</taxon>
        <taxon>Pyramimonadaceae</taxon>
        <taxon>Cymbomonas</taxon>
    </lineage>
</organism>
<dbReference type="GO" id="GO:0006656">
    <property type="term" value="P:phosphatidylcholine biosynthetic process"/>
    <property type="evidence" value="ECO:0007669"/>
    <property type="project" value="TreeGrafter"/>
</dbReference>
<evidence type="ECO:0000313" key="15">
    <source>
        <dbReference type="EMBL" id="KAK3276362.1"/>
    </source>
</evidence>
<evidence type="ECO:0000256" key="12">
    <source>
        <dbReference type="ARBA" id="ARBA00023315"/>
    </source>
</evidence>
<feature type="transmembrane region" description="Helical" evidence="14">
    <location>
        <begin position="61"/>
        <end position="80"/>
    </location>
</feature>
<evidence type="ECO:0000256" key="3">
    <source>
        <dbReference type="ARBA" id="ARBA00019082"/>
    </source>
</evidence>
<evidence type="ECO:0000256" key="14">
    <source>
        <dbReference type="SAM" id="Phobius"/>
    </source>
</evidence>
<keyword evidence="5" id="KW-0808">Transferase</keyword>
<dbReference type="InterPro" id="IPR021261">
    <property type="entry name" value="GPCAT"/>
</dbReference>
<dbReference type="Proteomes" id="UP001190700">
    <property type="component" value="Unassembled WGS sequence"/>
</dbReference>
<evidence type="ECO:0000256" key="13">
    <source>
        <dbReference type="SAM" id="MobiDB-lite"/>
    </source>
</evidence>
<evidence type="ECO:0000256" key="7">
    <source>
        <dbReference type="ARBA" id="ARBA00022989"/>
    </source>
</evidence>
<sequence>MEEDHHPIMELDGGKSPDQLSDKEFKKAIKKAKKPDEISFVAGILNVAFSCFLLGKAPQHYWIWHVIKCVCLLSWRYYTYRKIGSHLFMSELCYMINIYSCILVLLGVCRVNGIFDTPLSMYNTEIIKAGFALATGPLLWSIAAFRNSLVFHSGDHTTSLFIHSSPSVLMWTMRWHAEAIEQSWPGLFETCKNNDFSKCPATSQELILNSVILYLVAWAIPYFLTIFVFCAQRIKERSYATVFELHLNTNPTLKET</sequence>
<keyword evidence="10" id="KW-0594">Phospholipid biosynthesis</keyword>
<evidence type="ECO:0000256" key="11">
    <source>
        <dbReference type="ARBA" id="ARBA00023264"/>
    </source>
</evidence>
<feature type="transmembrane region" description="Helical" evidence="14">
    <location>
        <begin position="92"/>
        <end position="115"/>
    </location>
</feature>
<evidence type="ECO:0000256" key="6">
    <source>
        <dbReference type="ARBA" id="ARBA00022692"/>
    </source>
</evidence>
<proteinExistence type="inferred from homology"/>
<comment type="similarity">
    <text evidence="2">Belongs to the GPC1 family.</text>
</comment>
<keyword evidence="9 14" id="KW-0472">Membrane</keyword>
<keyword evidence="6 14" id="KW-0812">Transmembrane</keyword>
<name>A0AAE0L912_9CHLO</name>
<evidence type="ECO:0000256" key="10">
    <source>
        <dbReference type="ARBA" id="ARBA00023209"/>
    </source>
</evidence>
<dbReference type="AlphaFoldDB" id="A0AAE0L912"/>
<feature type="region of interest" description="Disordered" evidence="13">
    <location>
        <begin position="1"/>
        <end position="20"/>
    </location>
</feature>
<gene>
    <name evidence="15" type="ORF">CYMTET_15554</name>
</gene>
<reference evidence="15 16" key="1">
    <citation type="journal article" date="2015" name="Genome Biol. Evol.">
        <title>Comparative Genomics of a Bacterivorous Green Alga Reveals Evolutionary Causalities and Consequences of Phago-Mixotrophic Mode of Nutrition.</title>
        <authorList>
            <person name="Burns J.A."/>
            <person name="Paasch A."/>
            <person name="Narechania A."/>
            <person name="Kim E."/>
        </authorList>
    </citation>
    <scope>NUCLEOTIDE SEQUENCE [LARGE SCALE GENOMIC DNA]</scope>
    <source>
        <strain evidence="15 16">PLY_AMNH</strain>
    </source>
</reference>
<dbReference type="PANTHER" id="PTHR31201:SF1">
    <property type="entry name" value="GLYCEROPHOSPHOCHOLINE ACYLTRANSFERASE 1"/>
    <property type="match status" value="1"/>
</dbReference>
<evidence type="ECO:0000313" key="16">
    <source>
        <dbReference type="Proteomes" id="UP001190700"/>
    </source>
</evidence>
<dbReference type="GO" id="GO:0016746">
    <property type="term" value="F:acyltransferase activity"/>
    <property type="evidence" value="ECO:0007669"/>
    <property type="project" value="UniProtKB-KW"/>
</dbReference>
<dbReference type="GO" id="GO:0016020">
    <property type="term" value="C:membrane"/>
    <property type="evidence" value="ECO:0007669"/>
    <property type="project" value="UniProtKB-SubCell"/>
</dbReference>
<keyword evidence="12" id="KW-0012">Acyltransferase</keyword>
<evidence type="ECO:0000256" key="1">
    <source>
        <dbReference type="ARBA" id="ARBA00004141"/>
    </source>
</evidence>
<evidence type="ECO:0000256" key="4">
    <source>
        <dbReference type="ARBA" id="ARBA00022516"/>
    </source>
</evidence>
<dbReference type="PANTHER" id="PTHR31201">
    <property type="entry name" value="OS01G0585100 PROTEIN"/>
    <property type="match status" value="1"/>
</dbReference>
<evidence type="ECO:0000256" key="5">
    <source>
        <dbReference type="ARBA" id="ARBA00022679"/>
    </source>
</evidence>
<comment type="subcellular location">
    <subcellularLocation>
        <location evidence="1">Membrane</location>
        <topology evidence="1">Multi-pass membrane protein</topology>
    </subcellularLocation>
</comment>
<accession>A0AAE0L912</accession>
<feature type="transmembrane region" description="Helical" evidence="14">
    <location>
        <begin position="211"/>
        <end position="231"/>
    </location>
</feature>
<keyword evidence="7 14" id="KW-1133">Transmembrane helix</keyword>
<keyword evidence="11" id="KW-1208">Phospholipid metabolism</keyword>
<keyword evidence="8" id="KW-0443">Lipid metabolism</keyword>
<keyword evidence="16" id="KW-1185">Reference proteome</keyword>
<evidence type="ECO:0000256" key="2">
    <source>
        <dbReference type="ARBA" id="ARBA00006675"/>
    </source>
</evidence>
<evidence type="ECO:0000256" key="8">
    <source>
        <dbReference type="ARBA" id="ARBA00023098"/>
    </source>
</evidence>
<evidence type="ECO:0000256" key="9">
    <source>
        <dbReference type="ARBA" id="ARBA00023136"/>
    </source>
</evidence>
<feature type="transmembrane region" description="Helical" evidence="14">
    <location>
        <begin position="38"/>
        <end position="55"/>
    </location>
</feature>